<feature type="region of interest" description="Disordered" evidence="2">
    <location>
        <begin position="1"/>
        <end position="92"/>
    </location>
</feature>
<feature type="compositionally biased region" description="Low complexity" evidence="2">
    <location>
        <begin position="1"/>
        <end position="14"/>
    </location>
</feature>
<dbReference type="STRING" id="7167.A0A182FQ96"/>
<keyword evidence="4" id="KW-1185">Reference proteome</keyword>
<evidence type="ECO:0000313" key="4">
    <source>
        <dbReference type="Proteomes" id="UP000069272"/>
    </source>
</evidence>
<dbReference type="EnsemblMetazoa" id="AALB008716-RA">
    <property type="protein sequence ID" value="AALB008716-PA"/>
    <property type="gene ID" value="AALB008716"/>
</dbReference>
<accession>A0A182FQ96</accession>
<dbReference type="VEuPathDB" id="VectorBase:AALB008716"/>
<organism evidence="3 4">
    <name type="scientific">Anopheles albimanus</name>
    <name type="common">New world malaria mosquito</name>
    <dbReference type="NCBI Taxonomy" id="7167"/>
    <lineage>
        <taxon>Eukaryota</taxon>
        <taxon>Metazoa</taxon>
        <taxon>Ecdysozoa</taxon>
        <taxon>Arthropoda</taxon>
        <taxon>Hexapoda</taxon>
        <taxon>Insecta</taxon>
        <taxon>Pterygota</taxon>
        <taxon>Neoptera</taxon>
        <taxon>Endopterygota</taxon>
        <taxon>Diptera</taxon>
        <taxon>Nematocera</taxon>
        <taxon>Culicoidea</taxon>
        <taxon>Culicidae</taxon>
        <taxon>Anophelinae</taxon>
        <taxon>Anopheles</taxon>
    </lineage>
</organism>
<feature type="region of interest" description="Disordered" evidence="2">
    <location>
        <begin position="153"/>
        <end position="200"/>
    </location>
</feature>
<dbReference type="GO" id="GO:0031252">
    <property type="term" value="C:cell leading edge"/>
    <property type="evidence" value="ECO:0007669"/>
    <property type="project" value="TreeGrafter"/>
</dbReference>
<feature type="region of interest" description="Disordered" evidence="2">
    <location>
        <begin position="537"/>
        <end position="566"/>
    </location>
</feature>
<feature type="region of interest" description="Disordered" evidence="2">
    <location>
        <begin position="427"/>
        <end position="486"/>
    </location>
</feature>
<dbReference type="VEuPathDB" id="VectorBase:AALB20_026044"/>
<reference evidence="3 4" key="1">
    <citation type="journal article" date="2017" name="G3 (Bethesda)">
        <title>The Physical Genome Mapping of Anopheles albimanus Corrected Scaffold Misassemblies and Identified Interarm Rearrangements in Genus Anopheles.</title>
        <authorList>
            <person name="Artemov G.N."/>
            <person name="Peery A.N."/>
            <person name="Jiang X."/>
            <person name="Tu Z."/>
            <person name="Stegniy V.N."/>
            <person name="Sharakhova M.V."/>
            <person name="Sharakhov I.V."/>
        </authorList>
    </citation>
    <scope>NUCLEOTIDE SEQUENCE [LARGE SCALE GENOMIC DNA]</scope>
    <source>
        <strain evidence="3 4">ALBI9_A</strain>
    </source>
</reference>
<evidence type="ECO:0000256" key="2">
    <source>
        <dbReference type="SAM" id="MobiDB-lite"/>
    </source>
</evidence>
<dbReference type="RefSeq" id="XP_035775796.1">
    <property type="nucleotide sequence ID" value="XM_035919903.1"/>
</dbReference>
<evidence type="ECO:0008006" key="5">
    <source>
        <dbReference type="Google" id="ProtNLM"/>
    </source>
</evidence>
<protein>
    <recommendedName>
        <fullName evidence="5">Shootin-1</fullName>
    </recommendedName>
</protein>
<dbReference type="GO" id="GO:0044295">
    <property type="term" value="C:axonal growth cone"/>
    <property type="evidence" value="ECO:0007669"/>
    <property type="project" value="TreeGrafter"/>
</dbReference>
<dbReference type="KEGG" id="aali:118457909"/>
<feature type="coiled-coil region" evidence="1">
    <location>
        <begin position="227"/>
        <end position="261"/>
    </location>
</feature>
<evidence type="ECO:0000256" key="1">
    <source>
        <dbReference type="SAM" id="Coils"/>
    </source>
</evidence>
<proteinExistence type="predicted"/>
<dbReference type="AlphaFoldDB" id="A0A182FQ96"/>
<feature type="compositionally biased region" description="Pro residues" evidence="2">
    <location>
        <begin position="445"/>
        <end position="465"/>
    </location>
</feature>
<dbReference type="Proteomes" id="UP000069272">
    <property type="component" value="Chromosome 2R"/>
</dbReference>
<dbReference type="GO" id="GO:0005737">
    <property type="term" value="C:cytoplasm"/>
    <property type="evidence" value="ECO:0007669"/>
    <property type="project" value="TreeGrafter"/>
</dbReference>
<sequence>MDTSPPSRRSSIPIPKRKTSLQLYIAGSSSTSSSNVGSASASMNEDEPSFTRSIMLGSFIQSPSAGSGSTSPPPAAGHSSSTTTTCELKESHNRLMEKCEKLMKRNEQLQQANDQLTLTVQQLIANAESSKRELAEFTEKNRRLRRKLSEIIPGESSSLADGGAVESDDDAPPTSEPDGDSSAKPVRSKEELAGPQATEGDWLNEIEKLKSYQNNVDLQLYEANEKISDLLESKQQHEEIIEKLRAENAELSKVARLMSRNMLESIDTTKSLGNSLMQVRRERDMVRDMVRQSRDSVDSKTSTNEEIQKMRSEYELQRKTYEAQFIEYKSLMNEEHERKTNDQIVVLELEVERLRQQLEETVCRAERAEEEVQSLRQQIRISRHQERQSSSLSTTVTVLPVLDGGGALDGDSLPPVSLMCQCAANRRSPAGSSLSSAPQHAVPELAPPPLAPSLPPPPPPPPPPLLLSAANKPANSKHLISSEGATISTETPKLGLSEAISMQKLNHVAITNVNSHPAATGIDSVIADIKSGRVTLRKRRPNANNKPACNDAADDDSNRDSIRDGAPNYRQLAARNPALKEMYEILDRMKRQNRKSKIIVESEFTSLSGGSGDAAAADSGESSGASEIKVRTGRILTDVVDC</sequence>
<feature type="region of interest" description="Disordered" evidence="2">
    <location>
        <begin position="606"/>
        <end position="627"/>
    </location>
</feature>
<feature type="coiled-coil region" evidence="1">
    <location>
        <begin position="92"/>
        <end position="147"/>
    </location>
</feature>
<feature type="coiled-coil region" evidence="1">
    <location>
        <begin position="304"/>
        <end position="385"/>
    </location>
</feature>
<dbReference type="GeneID" id="118457909"/>
<dbReference type="CDD" id="cd22249">
    <property type="entry name" value="UDM1_RNF168_RNF169-like"/>
    <property type="match status" value="1"/>
</dbReference>
<evidence type="ECO:0000313" key="3">
    <source>
        <dbReference type="EnsemblMetazoa" id="AALB008716-PA"/>
    </source>
</evidence>
<feature type="compositionally biased region" description="Low complexity" evidence="2">
    <location>
        <begin position="62"/>
        <end position="85"/>
    </location>
</feature>
<name>A0A182FQ96_ANOAL</name>
<dbReference type="RefSeq" id="XP_035775795.1">
    <property type="nucleotide sequence ID" value="XM_035919902.1"/>
</dbReference>
<dbReference type="PANTHER" id="PTHR46606">
    <property type="entry name" value="SHOOTIN-1"/>
    <property type="match status" value="1"/>
</dbReference>
<feature type="compositionally biased region" description="Low complexity" evidence="2">
    <location>
        <begin position="26"/>
        <end position="42"/>
    </location>
</feature>
<dbReference type="GO" id="GO:2001224">
    <property type="term" value="P:positive regulation of neuron migration"/>
    <property type="evidence" value="ECO:0007669"/>
    <property type="project" value="TreeGrafter"/>
</dbReference>
<reference evidence="3" key="2">
    <citation type="submission" date="2022-08" db="UniProtKB">
        <authorList>
            <consortium name="EnsemblMetazoa"/>
        </authorList>
    </citation>
    <scope>IDENTIFICATION</scope>
    <source>
        <strain evidence="3">STECLA/ALBI9_A</strain>
    </source>
</reference>
<dbReference type="OrthoDB" id="8069082at2759"/>
<dbReference type="GO" id="GO:0048812">
    <property type="term" value="P:neuron projection morphogenesis"/>
    <property type="evidence" value="ECO:0007669"/>
    <property type="project" value="TreeGrafter"/>
</dbReference>
<dbReference type="InterPro" id="IPR024849">
    <property type="entry name" value="Shootin-1"/>
</dbReference>
<feature type="compositionally biased region" description="Low complexity" evidence="2">
    <location>
        <begin position="613"/>
        <end position="627"/>
    </location>
</feature>
<keyword evidence="1" id="KW-0175">Coiled coil</keyword>
<dbReference type="PANTHER" id="PTHR46606:SF5">
    <property type="entry name" value="SHOOTIN-1"/>
    <property type="match status" value="1"/>
</dbReference>